<feature type="domain" description="Cadherin" evidence="13">
    <location>
        <begin position="13"/>
        <end position="113"/>
    </location>
</feature>
<evidence type="ECO:0000256" key="2">
    <source>
        <dbReference type="ARBA" id="ARBA00022536"/>
    </source>
</evidence>
<dbReference type="PANTHER" id="PTHR24026">
    <property type="entry name" value="FAT ATYPICAL CADHERIN-RELATED"/>
    <property type="match status" value="1"/>
</dbReference>
<evidence type="ECO:0000256" key="1">
    <source>
        <dbReference type="ARBA" id="ARBA00004479"/>
    </source>
</evidence>
<keyword evidence="15" id="KW-1185">Reference proteome</keyword>
<keyword evidence="9" id="KW-0472">Membrane</keyword>
<dbReference type="SMART" id="SM00112">
    <property type="entry name" value="CA"/>
    <property type="match status" value="35"/>
</dbReference>
<feature type="domain" description="Cadherin" evidence="13">
    <location>
        <begin position="114"/>
        <end position="219"/>
    </location>
</feature>
<feature type="domain" description="Cadherin" evidence="13">
    <location>
        <begin position="1715"/>
        <end position="1819"/>
    </location>
</feature>
<feature type="domain" description="Cadherin" evidence="13">
    <location>
        <begin position="331"/>
        <end position="429"/>
    </location>
</feature>
<evidence type="ECO:0000259" key="13">
    <source>
        <dbReference type="PROSITE" id="PS50268"/>
    </source>
</evidence>
<feature type="domain" description="Cadherin" evidence="13">
    <location>
        <begin position="1926"/>
        <end position="2026"/>
    </location>
</feature>
<keyword evidence="3" id="KW-0812">Transmembrane</keyword>
<dbReference type="PANTHER" id="PTHR24026:SF133">
    <property type="entry name" value="CADHERIN-RELATED FAMILY MEMBER 2"/>
    <property type="match status" value="1"/>
</dbReference>
<feature type="domain" description="Cadherin" evidence="13">
    <location>
        <begin position="1392"/>
        <end position="1505"/>
    </location>
</feature>
<feature type="domain" description="Cadherin" evidence="13">
    <location>
        <begin position="2735"/>
        <end position="2835"/>
    </location>
</feature>
<feature type="domain" description="Cadherin" evidence="13">
    <location>
        <begin position="2635"/>
        <end position="2734"/>
    </location>
</feature>
<proteinExistence type="predicted"/>
<feature type="domain" description="Cadherin" evidence="13">
    <location>
        <begin position="3349"/>
        <end position="3449"/>
    </location>
</feature>
<dbReference type="GO" id="GO:0005886">
    <property type="term" value="C:plasma membrane"/>
    <property type="evidence" value="ECO:0007669"/>
    <property type="project" value="InterPro"/>
</dbReference>
<evidence type="ECO:0000256" key="10">
    <source>
        <dbReference type="ARBA" id="ARBA00023157"/>
    </source>
</evidence>
<dbReference type="InterPro" id="IPR015919">
    <property type="entry name" value="Cadherin-like_sf"/>
</dbReference>
<feature type="domain" description="Cadherin" evidence="13">
    <location>
        <begin position="3162"/>
        <end position="3237"/>
    </location>
</feature>
<sequence length="3980" mass="441840">MNIYVHTAYTQVIFNPPTTAILENSAEGTDVSRVTAIDAYTKSNTGMRYYLIGQSRTYFKIDENTGQIEVLRGIDRENLKEHRVFVQAKGPTSTGVGEILVSVLDTNDNSPGFAQSSYTITVSETTNVGTTLYRVVATDADVSPNNQIIYTMDLPDSKFTVNPVSGDITLLQPLDYETAQSHQVVISVANTPAASTSNTNNKVTVTIIVEDYNDNCPQFSQNVYVKNVTENSLGQTLVFSITPSDSDLSQNLKDLKCSISEPLALEYFTVTTAQNLCLVQLTKPLDYETNTEFRFALTATNNAGAGKTPCRSSTNLLVNVLDVPDQAVRLDPINYIVNISESEVPGSVAVIIRAIGPSNSLQFALQGSTNDLQKFTINQQSGEVILTNPVDREIQDKYFFNVTVTDGVTSALGTVQINILDVNDNAPRFFNLGNQQCYQRTLSEATPTNTEVFQQNQILALDTDIGQNGQFEFSLLPTSTCHSLEIDANTGAVRTNKPLDFEARDVIHCLIKAEDKGSPSLSGYSCLTLTLANANDEKPEFTVKAYNVELQESVPFNTMVTVVHATDKDGPQVLYSIVKSTPVNAPFKIDAVTGKITTDGILDYESVRDYTLEIRATDTGTPQLSADQNAIINIKVTAVNDNRPVFGQNYYRVTVAEDTEIGTSVLNVVASDGDHQLSPLHKTLVYSSLDNTTDFRVVSNTGAVLVNKPLDFERKRSYSLVVVVRDSANLYLSSRAMVDITIEDVNDNVPIFQPASYNIRISEKTLVGTSLLTVSAKDNDAADNDNLRYSIISGDLGFFELNQNGVGNQLVLKKEVDHEIVSQRRFVLTLGVTDGSSVNNAIVSIDVIDVNDREAIFDLSYYEGTVQENFAAFAVVPVVTVRALDKDFLTENQNLVYSIVDDTPDAKHFRIEKNNQGQGVIYATKSFDYEEQQEYTFLVKASDTAHENLTGIASVNIKVTDLNDNAPLVENRNLIVNISESTKVFTTIAIIFASDLDSGNNGALTYTILNHPAPETFRINPETGVIELVRQLDYLVQNTYKFNVLVQDRGTPQVQQSIVEVTVYVHRTVLAGIRFQQKHYVFNVVDRENKPNVGTIQAVDTGSYVSQQINYEVVAGISEISGMFNVLNATRTGLVTMVSTALPDYDQKDKYSFMVKAINERGAVDYAQVTINVIDKNEPTRFIGTDVNGRYVFDVIESISVPSYVFGVIVRDDDDGVNANLKFTLQNPAGGSFSIDEFGRIQILQQPDREKQSSYIFTVSVQDSSSSPITTSVQIICNVLDYNDNRPIFYPQGVRSVTITERSTEQIMTLFANDTDLGVNRQVVYSNIYPLGHLNVDENTGVVRVSTPFDYESGDRYEFVAVAKDSGSPYLSSYQRIVVNVININDHTPFFPRHDYNVSISEVSPVGTTFFQIHAFDEDRSTPGLIDRYEMTAIPRPGSGAGGADDSFRITPDGMVYVNKPLDANVRDVFEYRIKAYDQGTPQRNSEDAILRINIDEHSELQPRFLLDHYIVNIFENTTVATSILQVEATSPEKNLAGSLEYKVISNTDTDSFQLDINSGRLISIRDFDFETKKQFIFEVEALDTANQKTNRAQVIVNILDVNDNNPLFTQNAYNYNISEATRPGQIITILQATDRDSEDNGRFVFSGVGGDLDKFSVNSNGQVILMGPLDHRLKNTYEIDVKVEDLGNPKLSSLNKITVFVHKADLKLNTPIFVAHLYKKCVDENVAPIDLVQVNATNTFPISGSRILYNINQALSPAESSPFEVNAVTGQIRLRTPLDYESKKSYDFLVIATNEENRQDIAVVSICVNDVDDNRAVLTNARVNISESAEIGTIVHAVQVTDADKTIFDHQREFRISSVSGADQINRFSIDNNGVIKLASKIDYEAIKNNPVYTLTIIMTENNQISVGTVTVDITDWNDNRPDFINNAYTFNLNRQYQIQEQIGTIFAIDADGTANNNQIQYSIMTTDTHFEMLGSSLRLREQLDYDGESFEFVVIATDNGYLNLRESVLVKVNVADLNNHPPVFAPVTYENTVSEAAPLTTTVIRVYATDIDAYPSASIRYVLSDSSVPFQIDTDGYITLTRTLNYEARQLYVFNVTALDDGNQQSSNYATVTISVTDVNEHQPVFDLLYYERSFPEDQLVNSVLLTVNAEDEDKTSNTITYSMVQTNVDQQSFSMDQNSGEIRLLRPFDYEIKKHYTFNIQARDSATNRLSGVAHITFKVTDVNDNSPRFIDYAEYAYNVTVEDNIHVGTLLTVLSTSDADSGLNAKIDYNIESGNIDDKFTLDQNGQIRLRNPLDAKVQNKHVLLISATDNGTPKLSARHNVTINVLEYTDSIPVFNPSLYQRTVSEEIQVGSSLVDLIYTKTKPGSKVTLSFHPHTMFPEFRLNGDRIELAQPLDYERQNLYSMIVLATDEVNDVAVAQVVINVLNLNEHAPVFAPQTIVRSISEHAFIGHSILQLSAQDADANDQQTYRVSGTIPNNYFTLSPSGVLTVARELTPGTYTFNAVANDGKFDSTNQIQITIVVTPETDLIFRKATYTVDVPEDRALQSLIVSTSAGDDPNIVYDITDLEAKDTFTMDSTGNIRLIKKLNFDVRRQYIFSLDASLSTPIQQRALATVVVNVIEVNDHPPVFQQQVYRLNVSEDTLVGTPIVTVKADDLDTIPKQLTYSIISGSLGKFAIDPVTGEITVAGGLNWDDNKFYVLGVRASDGVSQDDARVEVTITPVNKPGPQFTEAVYVKTILENFSTNSPDNLIFDNIDHINGVAPFVYLINEQSGRDYFDLSQNGDIRLIRSVNYEQQKQHRFTITVQGKRQTGRATVIVNIENINDVCPKFNEQSSVSTYNGNPPINGLVHVVKATDDDNLPFTFTIQSGNNEKYFKIDGTSGEIRAIKTFPKSYKNTFFLNIAAEDGVCRPITHLAQIIIDTCADPQEFHFKRPKYVFYLREDRVLGDFGRVDLTSNRPASLHILTAGITHFTLNNAGNFSLVQSLDYETTPKYSFIISANFTEGTVALADVEVIVEDINDNCPRFTETEIVTHHTEPIAKDTIVALTTVNDVDTVGQITYTLVGDPHFTIDNQGRVITSQLVNDEVRRLNARTYELTATVFDGRCSHSTRIKIMSTKILLDLYRFAEPYYYYEIGEEQKVPFLINRFRNVGGFPAKYYLLESNDHFSLNETTGEMSLVKKLDYDIHKLDEKRYYLRLEVRFDIGYKARTTVIVEIKDDNDITPDLLLLPPFTVITPNYVKGSLVSRTRVSDPDTESSFSYCIKSGDADVPIFTVTPMGNIETIRCITDADINIYELTVDVFDGKHNFSRSLIVRIIRSEDRSFENNCGLDCREYGHPSIYTFTRGLYSKTLPENTPANTFIEQAIVPAFNDVSYKLSSEADGLFTIDSNGTITSLVSFDYEQRQYYSFKVTASIPTPVTPEIADMEAGVVIIIENKDDASPVLVSNPTRVTVSELTQTNAAIGCIKVTDQDTNPSNLIYTLTNNQGLFKIDQNGDIRVNTSLQTKAGESFKISYEVSDGKNTPLQGEFNVVVVDENDQLPVFNSVIYETTMIESSPIGSSVIRIGATDADTGSQISYSLVEPSSVFQIDPLSGLITLKSKLDFGTARVHEFLVAAKDRGSLSSQSIVKVTVTDVLDAAPVLASNPVTGRVSEYALIGASIAKIIASDADTGDTMTYQLDQSSQYLHIFEIDASTGVLKLRKRLYQYREEAYSIGFTVKDTHGSSTPGRFDIQVQRSTVNPCPDFVGSHSIELFENATLGTFITSVLPSPAQDYYSLLEYTIHDDSGNNMFAIDLDGKVTLAKSLDYEQHNIHTITVDAYDTIRKFNSSVIFFVKVKDVNEFAPIISSSAFTISEQAPIGTPVGTVEISDQDGDSTATFSLAQGGDNDKFTISPDSGLISVNGELDSGLRPTYTVKHALMTVYILQYVKTSLFQSPMLITNNQHSILTPTFSLSMNQLLVNLLAKLTQLMVTEML</sequence>
<keyword evidence="10" id="KW-1015">Disulfide bond</keyword>
<evidence type="ECO:0000256" key="4">
    <source>
        <dbReference type="ARBA" id="ARBA00022729"/>
    </source>
</evidence>
<name>A0A7M5X211_9CNID</name>
<dbReference type="EnsemblMetazoa" id="CLYHEMT016538.1">
    <property type="protein sequence ID" value="CLYHEMP016538.1"/>
    <property type="gene ID" value="CLYHEMG016538"/>
</dbReference>
<evidence type="ECO:0000256" key="8">
    <source>
        <dbReference type="ARBA" id="ARBA00022989"/>
    </source>
</evidence>
<dbReference type="SUPFAM" id="SSF49313">
    <property type="entry name" value="Cadherin-like"/>
    <property type="match status" value="38"/>
</dbReference>
<dbReference type="FunFam" id="2.60.40.60:FF:000104">
    <property type="entry name" value="cadherin-23 isoform X1"/>
    <property type="match status" value="1"/>
</dbReference>
<accession>A0A7M5X211</accession>
<feature type="domain" description="Cadherin" evidence="13">
    <location>
        <begin position="1093"/>
        <end position="1181"/>
    </location>
</feature>
<dbReference type="Pfam" id="PF00028">
    <property type="entry name" value="Cadherin"/>
    <property type="match status" value="22"/>
</dbReference>
<feature type="domain" description="Cadherin" evidence="13">
    <location>
        <begin position="2237"/>
        <end position="2340"/>
    </location>
</feature>
<keyword evidence="6 12" id="KW-0106">Calcium</keyword>
<dbReference type="FunFam" id="2.60.40.60:FF:000032">
    <property type="entry name" value="FAT atypical cadherin 1"/>
    <property type="match status" value="1"/>
</dbReference>
<comment type="subcellular location">
    <subcellularLocation>
        <location evidence="1">Membrane</location>
        <topology evidence="1">Single-pass type I membrane protein</topology>
    </subcellularLocation>
</comment>
<feature type="domain" description="Cadherin" evidence="13">
    <location>
        <begin position="1818"/>
        <end position="1925"/>
    </location>
</feature>
<dbReference type="PRINTS" id="PR00205">
    <property type="entry name" value="CADHERIN"/>
</dbReference>
<evidence type="ECO:0000256" key="5">
    <source>
        <dbReference type="ARBA" id="ARBA00022737"/>
    </source>
</evidence>
<evidence type="ECO:0000256" key="3">
    <source>
        <dbReference type="ARBA" id="ARBA00022692"/>
    </source>
</evidence>
<protein>
    <recommendedName>
        <fullName evidence="13">Cadherin domain-containing protein</fullName>
    </recommendedName>
</protein>
<feature type="domain" description="Cadherin" evidence="13">
    <location>
        <begin position="542"/>
        <end position="646"/>
    </location>
</feature>
<feature type="domain" description="Cadherin" evidence="13">
    <location>
        <begin position="647"/>
        <end position="752"/>
    </location>
</feature>
<evidence type="ECO:0000313" key="15">
    <source>
        <dbReference type="Proteomes" id="UP000594262"/>
    </source>
</evidence>
<feature type="domain" description="Cadherin" evidence="13">
    <location>
        <begin position="1506"/>
        <end position="1609"/>
    </location>
</feature>
<feature type="domain" description="Cadherin" evidence="13">
    <location>
        <begin position="2536"/>
        <end position="2634"/>
    </location>
</feature>
<dbReference type="GO" id="GO:0005509">
    <property type="term" value="F:calcium ion binding"/>
    <property type="evidence" value="ECO:0007669"/>
    <property type="project" value="UniProtKB-UniRule"/>
</dbReference>
<keyword evidence="2" id="KW-0245">EGF-like domain</keyword>
<dbReference type="CDD" id="cd11304">
    <property type="entry name" value="Cadherin_repeat"/>
    <property type="match status" value="34"/>
</dbReference>
<feature type="domain" description="Cadherin" evidence="13">
    <location>
        <begin position="970"/>
        <end position="1065"/>
    </location>
</feature>
<feature type="domain" description="Cadherin" evidence="13">
    <location>
        <begin position="3450"/>
        <end position="3548"/>
    </location>
</feature>
<dbReference type="GO" id="GO:0009653">
    <property type="term" value="P:anatomical structure morphogenesis"/>
    <property type="evidence" value="ECO:0007669"/>
    <property type="project" value="UniProtKB-ARBA"/>
</dbReference>
<dbReference type="InterPro" id="IPR020894">
    <property type="entry name" value="Cadherin_CS"/>
</dbReference>
<dbReference type="FunFam" id="2.60.40.60:FF:000013">
    <property type="entry name" value="Cadherin EGF LAG seven-pass G-type receptor"/>
    <property type="match status" value="1"/>
</dbReference>
<organism evidence="14 15">
    <name type="scientific">Clytia hemisphaerica</name>
    <dbReference type="NCBI Taxonomy" id="252671"/>
    <lineage>
        <taxon>Eukaryota</taxon>
        <taxon>Metazoa</taxon>
        <taxon>Cnidaria</taxon>
        <taxon>Hydrozoa</taxon>
        <taxon>Hydroidolina</taxon>
        <taxon>Leptothecata</taxon>
        <taxon>Obeliida</taxon>
        <taxon>Clytiidae</taxon>
        <taxon>Clytia</taxon>
    </lineage>
</organism>
<feature type="domain" description="Cadherin" evidence="13">
    <location>
        <begin position="753"/>
        <end position="857"/>
    </location>
</feature>
<feature type="domain" description="Cadherin" evidence="13">
    <location>
        <begin position="3750"/>
        <end position="3851"/>
    </location>
</feature>
<keyword evidence="11" id="KW-0325">Glycoprotein</keyword>
<evidence type="ECO:0000256" key="9">
    <source>
        <dbReference type="ARBA" id="ARBA00023136"/>
    </source>
</evidence>
<feature type="domain" description="Cadherin" evidence="13">
    <location>
        <begin position="3549"/>
        <end position="3647"/>
    </location>
</feature>
<keyword evidence="4" id="KW-0732">Signal</keyword>
<dbReference type="OrthoDB" id="6252479at2759"/>
<evidence type="ECO:0000256" key="11">
    <source>
        <dbReference type="ARBA" id="ARBA00023180"/>
    </source>
</evidence>
<reference evidence="14" key="1">
    <citation type="submission" date="2021-01" db="UniProtKB">
        <authorList>
            <consortium name="EnsemblMetazoa"/>
        </authorList>
    </citation>
    <scope>IDENTIFICATION</scope>
</reference>
<evidence type="ECO:0000256" key="12">
    <source>
        <dbReference type="PROSITE-ProRule" id="PRU00043"/>
    </source>
</evidence>
<dbReference type="InterPro" id="IPR002126">
    <property type="entry name" value="Cadherin-like_dom"/>
</dbReference>
<feature type="domain" description="Cadherin" evidence="13">
    <location>
        <begin position="2027"/>
        <end position="2128"/>
    </location>
</feature>
<dbReference type="GO" id="GO:0007156">
    <property type="term" value="P:homophilic cell adhesion via plasma membrane adhesion molecules"/>
    <property type="evidence" value="ECO:0007669"/>
    <property type="project" value="InterPro"/>
</dbReference>
<feature type="domain" description="Cadherin" evidence="13">
    <location>
        <begin position="3042"/>
        <end position="3136"/>
    </location>
</feature>
<dbReference type="Gene3D" id="2.60.40.60">
    <property type="entry name" value="Cadherins"/>
    <property type="match status" value="38"/>
</dbReference>
<feature type="domain" description="Cadherin" evidence="13">
    <location>
        <begin position="2129"/>
        <end position="2233"/>
    </location>
</feature>
<feature type="domain" description="Cadherin" evidence="13">
    <location>
        <begin position="3240"/>
        <end position="3345"/>
    </location>
</feature>
<dbReference type="Proteomes" id="UP000594262">
    <property type="component" value="Unplaced"/>
</dbReference>
<feature type="domain" description="Cadherin" evidence="13">
    <location>
        <begin position="3850"/>
        <end position="3956"/>
    </location>
</feature>
<keyword evidence="7" id="KW-0130">Cell adhesion</keyword>
<dbReference type="FunFam" id="2.60.40.60:FF:000058">
    <property type="entry name" value="FAT atypical cadherin 3"/>
    <property type="match status" value="1"/>
</dbReference>
<evidence type="ECO:0000256" key="6">
    <source>
        <dbReference type="ARBA" id="ARBA00022837"/>
    </source>
</evidence>
<evidence type="ECO:0000256" key="7">
    <source>
        <dbReference type="ARBA" id="ARBA00022889"/>
    </source>
</evidence>
<dbReference type="FunFam" id="2.60.40.60:FF:000020">
    <property type="entry name" value="Dachsous cadherin-related 1b"/>
    <property type="match status" value="3"/>
</dbReference>
<feature type="domain" description="Cadherin" evidence="13">
    <location>
        <begin position="858"/>
        <end position="969"/>
    </location>
</feature>
<feature type="domain" description="Cadherin" evidence="13">
    <location>
        <begin position="1610"/>
        <end position="1714"/>
    </location>
</feature>
<keyword evidence="5" id="KW-0677">Repeat</keyword>
<dbReference type="PROSITE" id="PS50268">
    <property type="entry name" value="CADHERIN_2"/>
    <property type="match status" value="38"/>
</dbReference>
<feature type="domain" description="Cadherin" evidence="13">
    <location>
        <begin position="2440"/>
        <end position="2535"/>
    </location>
</feature>
<feature type="domain" description="Cadherin" evidence="13">
    <location>
        <begin position="3648"/>
        <end position="3750"/>
    </location>
</feature>
<dbReference type="PROSITE" id="PS00232">
    <property type="entry name" value="CADHERIN_1"/>
    <property type="match status" value="8"/>
</dbReference>
<feature type="domain" description="Cadherin" evidence="13">
    <location>
        <begin position="2847"/>
        <end position="2941"/>
    </location>
</feature>
<dbReference type="FunFam" id="2.60.40.60:FF:000033">
    <property type="entry name" value="FAT atypical cadherin 1"/>
    <property type="match status" value="4"/>
</dbReference>
<keyword evidence="8" id="KW-1133">Transmembrane helix</keyword>
<feature type="domain" description="Cadherin" evidence="13">
    <location>
        <begin position="220"/>
        <end position="334"/>
    </location>
</feature>
<feature type="domain" description="Cadherin" evidence="13">
    <location>
        <begin position="1291"/>
        <end position="1391"/>
    </location>
</feature>
<evidence type="ECO:0000313" key="14">
    <source>
        <dbReference type="EnsemblMetazoa" id="CLYHEMP016538.1"/>
    </source>
</evidence>
<feature type="domain" description="Cadherin" evidence="13">
    <location>
        <begin position="1187"/>
        <end position="1289"/>
    </location>
</feature>
<feature type="domain" description="Cadherin" evidence="13">
    <location>
        <begin position="434"/>
        <end position="541"/>
    </location>
</feature>
<feature type="domain" description="Cadherin" evidence="13">
    <location>
        <begin position="2958"/>
        <end position="3031"/>
    </location>
</feature>
<feature type="domain" description="Cadherin" evidence="13">
    <location>
        <begin position="2341"/>
        <end position="2439"/>
    </location>
</feature>